<organism evidence="2">
    <name type="scientific">Neobodo designis</name>
    <name type="common">Flagellated protozoan</name>
    <name type="synonym">Bodo designis</name>
    <dbReference type="NCBI Taxonomy" id="312471"/>
    <lineage>
        <taxon>Eukaryota</taxon>
        <taxon>Discoba</taxon>
        <taxon>Euglenozoa</taxon>
        <taxon>Kinetoplastea</taxon>
        <taxon>Metakinetoplastina</taxon>
        <taxon>Neobodonida</taxon>
        <taxon>Neobodo</taxon>
    </lineage>
</organism>
<feature type="compositionally biased region" description="Low complexity" evidence="1">
    <location>
        <begin position="155"/>
        <end position="164"/>
    </location>
</feature>
<gene>
    <name evidence="2" type="ORF">NDES1114_LOCUS22240</name>
</gene>
<feature type="compositionally biased region" description="Basic residues" evidence="1">
    <location>
        <begin position="77"/>
        <end position="89"/>
    </location>
</feature>
<dbReference type="EMBL" id="HBGF01033227">
    <property type="protein sequence ID" value="CAD9130557.1"/>
    <property type="molecule type" value="Transcribed_RNA"/>
</dbReference>
<evidence type="ECO:0000256" key="1">
    <source>
        <dbReference type="SAM" id="MobiDB-lite"/>
    </source>
</evidence>
<proteinExistence type="predicted"/>
<reference evidence="2" key="1">
    <citation type="submission" date="2021-01" db="EMBL/GenBank/DDBJ databases">
        <authorList>
            <person name="Corre E."/>
            <person name="Pelletier E."/>
            <person name="Niang G."/>
            <person name="Scheremetjew M."/>
            <person name="Finn R."/>
            <person name="Kale V."/>
            <person name="Holt S."/>
            <person name="Cochrane G."/>
            <person name="Meng A."/>
            <person name="Brown T."/>
            <person name="Cohen L."/>
        </authorList>
    </citation>
    <scope>NUCLEOTIDE SEQUENCE</scope>
    <source>
        <strain evidence="2">CCAP 1951/1</strain>
    </source>
</reference>
<sequence length="312" mass="34581">MPLSKKATWGFVAESNNREVNQKVRWLLQNRPEDPEARRFKEQLDKPALALAAIPKHMLPEGAVVREAEQTPVGERPHRKRHHRKGCPRHTQHVLEKQRETLTEAAQAVAKGNPAQALRLRRQVEEIAQAPLRARTATEEANLIGAAGVMPPPEAAEATTATGGEKPKHLSRKERQLAALLCDPRPEHIVPGLHVPQSVGKGMAMFLTGGYTEDPHMYDRRPLREHPNFAKVARVFDVEKDSEFHGSPTPPPAAGEDAQRNALAFTAPLARRKLMALPTDKSKCRLKDEVKAHLELANTSAKSMMRGGARKA</sequence>
<protein>
    <submittedName>
        <fullName evidence="2">Uncharacterized protein</fullName>
    </submittedName>
</protein>
<dbReference type="AlphaFoldDB" id="A0A7S1MFZ9"/>
<evidence type="ECO:0000313" key="2">
    <source>
        <dbReference type="EMBL" id="CAD9130557.1"/>
    </source>
</evidence>
<name>A0A7S1MFZ9_NEODS</name>
<accession>A0A7S1MFZ9</accession>
<feature type="region of interest" description="Disordered" evidence="1">
    <location>
        <begin position="149"/>
        <end position="169"/>
    </location>
</feature>
<feature type="region of interest" description="Disordered" evidence="1">
    <location>
        <begin position="68"/>
        <end position="89"/>
    </location>
</feature>